<dbReference type="PROSITE" id="PS51186">
    <property type="entry name" value="GNAT"/>
    <property type="match status" value="1"/>
</dbReference>
<gene>
    <name evidence="5" type="ORF">ACG01O_14020</name>
</gene>
<sequence>MVGIRPVTAADAAEFTAAARASRRLHRPWVTAPCDDAAFERHLARFDFQAHHGFVVEADGRLAGAIHLTNIVWGAFRSGYLGYYAFTGFEGRGLMTAGLNAVVRHAFQDLGLHRVEANIQPANAASLALVRRCGFSCEGFSPKYLKIGGRWRDHERWARLKR</sequence>
<dbReference type="PANTHER" id="PTHR43792:SF8">
    <property type="entry name" value="[RIBOSOMAL PROTEIN US5]-ALANINE N-ACETYLTRANSFERASE"/>
    <property type="match status" value="1"/>
</dbReference>
<organism evidence="5 6">
    <name type="scientific">Pelomonas baiyunensis</name>
    <dbReference type="NCBI Taxonomy" id="3299026"/>
    <lineage>
        <taxon>Bacteria</taxon>
        <taxon>Pseudomonadati</taxon>
        <taxon>Pseudomonadota</taxon>
        <taxon>Betaproteobacteria</taxon>
        <taxon>Burkholderiales</taxon>
        <taxon>Sphaerotilaceae</taxon>
        <taxon>Roseateles</taxon>
    </lineage>
</organism>
<evidence type="ECO:0000256" key="1">
    <source>
        <dbReference type="ARBA" id="ARBA00022679"/>
    </source>
</evidence>
<keyword evidence="6" id="KW-1185">Reference proteome</keyword>
<dbReference type="PANTHER" id="PTHR43792">
    <property type="entry name" value="GNAT FAMILY, PUTATIVE (AFU_ORTHOLOGUE AFUA_3G00765)-RELATED-RELATED"/>
    <property type="match status" value="1"/>
</dbReference>
<accession>A0ABW7H0K1</accession>
<evidence type="ECO:0000256" key="3">
    <source>
        <dbReference type="ARBA" id="ARBA00038502"/>
    </source>
</evidence>
<evidence type="ECO:0000313" key="5">
    <source>
        <dbReference type="EMBL" id="MFG6467738.1"/>
    </source>
</evidence>
<dbReference type="SUPFAM" id="SSF55729">
    <property type="entry name" value="Acyl-CoA N-acyltransferases (Nat)"/>
    <property type="match status" value="1"/>
</dbReference>
<dbReference type="Pfam" id="PF13302">
    <property type="entry name" value="Acetyltransf_3"/>
    <property type="match status" value="1"/>
</dbReference>
<name>A0ABW7H0K1_9BURK</name>
<dbReference type="EC" id="2.3.-.-" evidence="5"/>
<dbReference type="Gene3D" id="3.40.630.30">
    <property type="match status" value="1"/>
</dbReference>
<evidence type="ECO:0000256" key="2">
    <source>
        <dbReference type="ARBA" id="ARBA00023315"/>
    </source>
</evidence>
<proteinExistence type="inferred from homology"/>
<dbReference type="Proteomes" id="UP001606303">
    <property type="component" value="Unassembled WGS sequence"/>
</dbReference>
<dbReference type="InterPro" id="IPR000182">
    <property type="entry name" value="GNAT_dom"/>
</dbReference>
<feature type="domain" description="N-acetyltransferase" evidence="4">
    <location>
        <begin position="2"/>
        <end position="162"/>
    </location>
</feature>
<dbReference type="InterPro" id="IPR051531">
    <property type="entry name" value="N-acetyltransferase"/>
</dbReference>
<dbReference type="EMBL" id="JBIGIB010000003">
    <property type="protein sequence ID" value="MFG6467738.1"/>
    <property type="molecule type" value="Genomic_DNA"/>
</dbReference>
<comment type="caution">
    <text evidence="5">The sequence shown here is derived from an EMBL/GenBank/DDBJ whole genome shotgun (WGS) entry which is preliminary data.</text>
</comment>
<dbReference type="GO" id="GO:0016746">
    <property type="term" value="F:acyltransferase activity"/>
    <property type="evidence" value="ECO:0007669"/>
    <property type="project" value="UniProtKB-KW"/>
</dbReference>
<reference evidence="5 6" key="1">
    <citation type="submission" date="2024-08" db="EMBL/GenBank/DDBJ databases">
        <authorList>
            <person name="Lu H."/>
        </authorList>
    </citation>
    <scope>NUCLEOTIDE SEQUENCE [LARGE SCALE GENOMIC DNA]</scope>
    <source>
        <strain evidence="5 6">BYS87W</strain>
    </source>
</reference>
<comment type="similarity">
    <text evidence="3">Belongs to the acetyltransferase family. RimJ subfamily.</text>
</comment>
<dbReference type="RefSeq" id="WP_394385595.1">
    <property type="nucleotide sequence ID" value="NZ_JBIGIB010000003.1"/>
</dbReference>
<dbReference type="InterPro" id="IPR016181">
    <property type="entry name" value="Acyl_CoA_acyltransferase"/>
</dbReference>
<keyword evidence="1 5" id="KW-0808">Transferase</keyword>
<keyword evidence="2 5" id="KW-0012">Acyltransferase</keyword>
<evidence type="ECO:0000259" key="4">
    <source>
        <dbReference type="PROSITE" id="PS51186"/>
    </source>
</evidence>
<protein>
    <submittedName>
        <fullName evidence="5">GNAT family N-acetyltransferase</fullName>
        <ecNumber evidence="5">2.3.-.-</ecNumber>
    </submittedName>
</protein>
<evidence type="ECO:0000313" key="6">
    <source>
        <dbReference type="Proteomes" id="UP001606303"/>
    </source>
</evidence>